<dbReference type="Proteomes" id="UP000095228">
    <property type="component" value="Chromosome"/>
</dbReference>
<gene>
    <name evidence="3" type="primary">pbpE</name>
    <name evidence="3" type="ORF">Verru16b_01241</name>
</gene>
<feature type="domain" description="Beta-lactamase-related" evidence="1">
    <location>
        <begin position="30"/>
        <end position="373"/>
    </location>
</feature>
<proteinExistence type="predicted"/>
<reference evidence="3 4" key="1">
    <citation type="submission" date="2016-06" db="EMBL/GenBank/DDBJ databases">
        <title>Three novel species with peptidoglycan cell walls form the new genus Lacunisphaera gen. nov. in the family Opitutaceae of the verrucomicrobial subdivision 4.</title>
        <authorList>
            <person name="Rast P."/>
            <person name="Gloeckner I."/>
            <person name="Jogler M."/>
            <person name="Boedeker C."/>
            <person name="Jeske O."/>
            <person name="Wiegand S."/>
            <person name="Reinhardt R."/>
            <person name="Schumann P."/>
            <person name="Rohde M."/>
            <person name="Spring S."/>
            <person name="Gloeckner F.O."/>
            <person name="Jogler C."/>
        </authorList>
    </citation>
    <scope>NUCLEOTIDE SEQUENCE [LARGE SCALE GENOMIC DNA]</scope>
    <source>
        <strain evidence="3 4">IG16b</strain>
    </source>
</reference>
<feature type="domain" description="Peptidase S12 Pab87-related C-terminal" evidence="2">
    <location>
        <begin position="418"/>
        <end position="523"/>
    </location>
</feature>
<dbReference type="InterPro" id="IPR050491">
    <property type="entry name" value="AmpC-like"/>
</dbReference>
<keyword evidence="4" id="KW-1185">Reference proteome</keyword>
<accession>A0A1D8ATI9</accession>
<protein>
    <submittedName>
        <fullName evidence="3">Penicillin-binding protein 4</fullName>
    </submittedName>
</protein>
<dbReference type="Gene3D" id="2.40.128.600">
    <property type="match status" value="1"/>
</dbReference>
<dbReference type="InterPro" id="IPR012338">
    <property type="entry name" value="Beta-lactam/transpept-like"/>
</dbReference>
<dbReference type="InterPro" id="IPR001466">
    <property type="entry name" value="Beta-lactam-related"/>
</dbReference>
<dbReference type="Pfam" id="PF00144">
    <property type="entry name" value="Beta-lactamase"/>
    <property type="match status" value="1"/>
</dbReference>
<dbReference type="Gene3D" id="3.40.710.10">
    <property type="entry name" value="DD-peptidase/beta-lactamase superfamily"/>
    <property type="match status" value="1"/>
</dbReference>
<name>A0A1D8ATI9_9BACT</name>
<dbReference type="EMBL" id="CP016094">
    <property type="protein sequence ID" value="AOS44180.1"/>
    <property type="molecule type" value="Genomic_DNA"/>
</dbReference>
<dbReference type="PANTHER" id="PTHR46825">
    <property type="entry name" value="D-ALANYL-D-ALANINE-CARBOXYPEPTIDASE/ENDOPEPTIDASE AMPH"/>
    <property type="match status" value="1"/>
</dbReference>
<sequence length="527" mass="57536">MKMILRAVLVCVVGLTGLRAAERPAGLHDFDAYVARVQQEFDVPGLAVAIVKDGEVVLAQGYGVRELGRPEPVDGRTLFAIASNTKAFTAAGLAILMDEGKVAWDDRVTERLPWFRMSDPYVTAEMTVRDLLTHRSGLALGAGDLLFWPATDLTTREVVERLRFVPLANSFRAEYAYDNILYAAAGLVLEEVSGMSWKDFMRQRIFAPVGMTDSLVNWLDLPPGGNAAMGHAKYDFKDLKPVPPLAWDNASAAGGIYSSAQDMAKWVRVQLAGGRLPAGADGKEAVLFQPARQKAMWSLVTPMGIGEPKIEALKVTRPNFRGYGLGWDLADYRGRKVVSHTGGWPGQVSKVALIPELGLGVVVLTNAESGAAFQAVSLRVLDAYLGAPATDWVAAYAELMKQGQGNADESWAKLVAGRAADSTPSLPLAKYAGTYRDVWRGDVFIEEKDGKLAMRFSRTEKLTGDLEHWQHDTFIVRWHDRSHNADAFVTFALTPAGGIDQVKMEAISPLTDFSFDFHDLVLKPVAP</sequence>
<dbReference type="AlphaFoldDB" id="A0A1D8ATI9"/>
<dbReference type="Pfam" id="PF11954">
    <property type="entry name" value="DUF3471"/>
    <property type="match status" value="1"/>
</dbReference>
<dbReference type="KEGG" id="obg:Verru16b_01241"/>
<evidence type="ECO:0000313" key="4">
    <source>
        <dbReference type="Proteomes" id="UP000095228"/>
    </source>
</evidence>
<organism evidence="3 4">
    <name type="scientific">Lacunisphaera limnophila</name>
    <dbReference type="NCBI Taxonomy" id="1838286"/>
    <lineage>
        <taxon>Bacteria</taxon>
        <taxon>Pseudomonadati</taxon>
        <taxon>Verrucomicrobiota</taxon>
        <taxon>Opitutia</taxon>
        <taxon>Opitutales</taxon>
        <taxon>Opitutaceae</taxon>
        <taxon>Lacunisphaera</taxon>
    </lineage>
</organism>
<evidence type="ECO:0000259" key="1">
    <source>
        <dbReference type="Pfam" id="PF00144"/>
    </source>
</evidence>
<evidence type="ECO:0000313" key="3">
    <source>
        <dbReference type="EMBL" id="AOS44180.1"/>
    </source>
</evidence>
<dbReference type="PATRIC" id="fig|1838286.3.peg.1250"/>
<dbReference type="PANTHER" id="PTHR46825:SF15">
    <property type="entry name" value="BETA-LACTAMASE-RELATED DOMAIN-CONTAINING PROTEIN"/>
    <property type="match status" value="1"/>
</dbReference>
<dbReference type="InterPro" id="IPR021860">
    <property type="entry name" value="Peptidase_S12_Pab87-rel_C"/>
</dbReference>
<dbReference type="RefSeq" id="WP_218918812.1">
    <property type="nucleotide sequence ID" value="NZ_CP016094.1"/>
</dbReference>
<evidence type="ECO:0000259" key="2">
    <source>
        <dbReference type="Pfam" id="PF11954"/>
    </source>
</evidence>
<dbReference type="STRING" id="1838286.Verru16b_01241"/>
<dbReference type="SUPFAM" id="SSF56601">
    <property type="entry name" value="beta-lactamase/transpeptidase-like"/>
    <property type="match status" value="1"/>
</dbReference>